<organism evidence="2 3">
    <name type="scientific">Ilyodon furcidens</name>
    <name type="common">goldbreast splitfin</name>
    <dbReference type="NCBI Taxonomy" id="33524"/>
    <lineage>
        <taxon>Eukaryota</taxon>
        <taxon>Metazoa</taxon>
        <taxon>Chordata</taxon>
        <taxon>Craniata</taxon>
        <taxon>Vertebrata</taxon>
        <taxon>Euteleostomi</taxon>
        <taxon>Actinopterygii</taxon>
        <taxon>Neopterygii</taxon>
        <taxon>Teleostei</taxon>
        <taxon>Neoteleostei</taxon>
        <taxon>Acanthomorphata</taxon>
        <taxon>Ovalentaria</taxon>
        <taxon>Atherinomorphae</taxon>
        <taxon>Cyprinodontiformes</taxon>
        <taxon>Goodeidae</taxon>
        <taxon>Ilyodon</taxon>
    </lineage>
</organism>
<accession>A0ABV0V6Q6</accession>
<protein>
    <submittedName>
        <fullName evidence="2">Uncharacterized protein</fullName>
    </submittedName>
</protein>
<dbReference type="Proteomes" id="UP001482620">
    <property type="component" value="Unassembled WGS sequence"/>
</dbReference>
<comment type="caution">
    <text evidence="2">The sequence shown here is derived from an EMBL/GenBank/DDBJ whole genome shotgun (WGS) entry which is preliminary data.</text>
</comment>
<name>A0ABV0V6Q6_9TELE</name>
<feature type="region of interest" description="Disordered" evidence="1">
    <location>
        <begin position="1"/>
        <end position="29"/>
    </location>
</feature>
<keyword evidence="3" id="KW-1185">Reference proteome</keyword>
<evidence type="ECO:0000313" key="3">
    <source>
        <dbReference type="Proteomes" id="UP001482620"/>
    </source>
</evidence>
<proteinExistence type="predicted"/>
<gene>
    <name evidence="2" type="ORF">ILYODFUR_017727</name>
</gene>
<dbReference type="EMBL" id="JAHRIQ010094370">
    <property type="protein sequence ID" value="MEQ2252058.1"/>
    <property type="molecule type" value="Genomic_DNA"/>
</dbReference>
<reference evidence="2 3" key="1">
    <citation type="submission" date="2021-06" db="EMBL/GenBank/DDBJ databases">
        <authorList>
            <person name="Palmer J.M."/>
        </authorList>
    </citation>
    <scope>NUCLEOTIDE SEQUENCE [LARGE SCALE GENOMIC DNA]</scope>
    <source>
        <strain evidence="3">if_2019</strain>
        <tissue evidence="2">Muscle</tissue>
    </source>
</reference>
<evidence type="ECO:0000256" key="1">
    <source>
        <dbReference type="SAM" id="MobiDB-lite"/>
    </source>
</evidence>
<evidence type="ECO:0000313" key="2">
    <source>
        <dbReference type="EMBL" id="MEQ2252058.1"/>
    </source>
</evidence>
<sequence length="125" mass="13597">MNSDVSKGLGEQRHAEFNPQAKALVSNTTTSAAQTGLTAAPGSAPDVRPKVFYCKTQPHVQEQLQYRKQPLDVTVGPYSKMDGLLPVNVNSKLKTVPVQFTALQVTHNAQTKQQFDSSLTPTDTE</sequence>